<dbReference type="SMART" id="SM00354">
    <property type="entry name" value="HTH_LACI"/>
    <property type="match status" value="1"/>
</dbReference>
<dbReference type="CDD" id="cd06288">
    <property type="entry name" value="PBP1_sucrose_transcription_regulator"/>
    <property type="match status" value="1"/>
</dbReference>
<evidence type="ECO:0000313" key="7">
    <source>
        <dbReference type="Proteomes" id="UP000482960"/>
    </source>
</evidence>
<evidence type="ECO:0000313" key="6">
    <source>
        <dbReference type="EMBL" id="GFJ93549.1"/>
    </source>
</evidence>
<reference evidence="6 7" key="2">
    <citation type="submission" date="2020-03" db="EMBL/GenBank/DDBJ databases">
        <authorList>
            <person name="Ichikawa N."/>
            <person name="Kimura A."/>
            <person name="Kitahashi Y."/>
            <person name="Uohara A."/>
        </authorList>
    </citation>
    <scope>NUCLEOTIDE SEQUENCE [LARGE SCALE GENOMIC DNA]</scope>
    <source>
        <strain evidence="6 7">NBRC 108638</strain>
    </source>
</reference>
<gene>
    <name evidence="6" type="ORF">Prum_071910</name>
</gene>
<dbReference type="InterPro" id="IPR010982">
    <property type="entry name" value="Lambda_DNA-bd_dom_sf"/>
</dbReference>
<reference evidence="6 7" key="1">
    <citation type="submission" date="2020-03" db="EMBL/GenBank/DDBJ databases">
        <title>Whole genome shotgun sequence of Phytohabitans rumicis NBRC 108638.</title>
        <authorList>
            <person name="Komaki H."/>
            <person name="Tamura T."/>
        </authorList>
    </citation>
    <scope>NUCLEOTIDE SEQUENCE [LARGE SCALE GENOMIC DNA]</scope>
    <source>
        <strain evidence="6 7">NBRC 108638</strain>
    </source>
</reference>
<dbReference type="PANTHER" id="PTHR30146">
    <property type="entry name" value="LACI-RELATED TRANSCRIPTIONAL REPRESSOR"/>
    <property type="match status" value="1"/>
</dbReference>
<dbReference type="GO" id="GO:0003700">
    <property type="term" value="F:DNA-binding transcription factor activity"/>
    <property type="evidence" value="ECO:0007669"/>
    <property type="project" value="TreeGrafter"/>
</dbReference>
<dbReference type="AlphaFoldDB" id="A0A6V8LG10"/>
<dbReference type="PROSITE" id="PS50932">
    <property type="entry name" value="HTH_LACI_2"/>
    <property type="match status" value="1"/>
</dbReference>
<dbReference type="InterPro" id="IPR028082">
    <property type="entry name" value="Peripla_BP_I"/>
</dbReference>
<keyword evidence="1" id="KW-0678">Repressor</keyword>
<dbReference type="PANTHER" id="PTHR30146:SF148">
    <property type="entry name" value="HTH-TYPE TRANSCRIPTIONAL REPRESSOR PURR-RELATED"/>
    <property type="match status" value="1"/>
</dbReference>
<dbReference type="CDD" id="cd01392">
    <property type="entry name" value="HTH_LacI"/>
    <property type="match status" value="1"/>
</dbReference>
<dbReference type="InterPro" id="IPR001761">
    <property type="entry name" value="Peripla_BP/Lac1_sug-bd_dom"/>
</dbReference>
<dbReference type="Gene3D" id="1.10.260.40">
    <property type="entry name" value="lambda repressor-like DNA-binding domains"/>
    <property type="match status" value="1"/>
</dbReference>
<dbReference type="Pfam" id="PF00356">
    <property type="entry name" value="LacI"/>
    <property type="match status" value="1"/>
</dbReference>
<evidence type="ECO:0000256" key="2">
    <source>
        <dbReference type="ARBA" id="ARBA00023015"/>
    </source>
</evidence>
<dbReference type="SUPFAM" id="SSF47413">
    <property type="entry name" value="lambda repressor-like DNA-binding domains"/>
    <property type="match status" value="1"/>
</dbReference>
<protein>
    <submittedName>
        <fullName evidence="6">Alanine racemase</fullName>
    </submittedName>
</protein>
<organism evidence="6 7">
    <name type="scientific">Phytohabitans rumicis</name>
    <dbReference type="NCBI Taxonomy" id="1076125"/>
    <lineage>
        <taxon>Bacteria</taxon>
        <taxon>Bacillati</taxon>
        <taxon>Actinomycetota</taxon>
        <taxon>Actinomycetes</taxon>
        <taxon>Micromonosporales</taxon>
        <taxon>Micromonosporaceae</taxon>
    </lineage>
</organism>
<accession>A0A6V8LG10</accession>
<dbReference type="InterPro" id="IPR000843">
    <property type="entry name" value="HTH_LacI"/>
</dbReference>
<dbReference type="Pfam" id="PF00532">
    <property type="entry name" value="Peripla_BP_1"/>
    <property type="match status" value="1"/>
</dbReference>
<keyword evidence="7" id="KW-1185">Reference proteome</keyword>
<name>A0A6V8LG10_9ACTN</name>
<evidence type="ECO:0000259" key="5">
    <source>
        <dbReference type="PROSITE" id="PS50932"/>
    </source>
</evidence>
<keyword evidence="2" id="KW-0805">Transcription regulation</keyword>
<sequence>MKIRTVAEAAGVSVTTVSLVLNNVASARVGAETRRRVHEAAERLGYVPNEVARQLRAQRTNTLGLLGDEVTTTPFAGRMVLGAQEAASKHGWLLMLLNTGLDPELERKEISALLQSRVDGVLYTTMYHRVVRVPDQLRTVPTVVLDAEDDSADLPSVVPDEEGGAYLATKELLDHGHRRIGFVNSNLDIPATSGRLAGYQKALREAEVSFDPRLVVSAHPVSREGYAAASELLSRRERPSALFCFNDRVAMGAYQAASALGLRIPADLSVVGFDDQEEISEGLLPGLTTVALPHYAMGAWAVDALIARILDPNTPVERAILPCPLVRRESVGPPTL</sequence>
<feature type="domain" description="HTH lacI-type" evidence="5">
    <location>
        <begin position="1"/>
        <end position="57"/>
    </location>
</feature>
<evidence type="ECO:0000256" key="4">
    <source>
        <dbReference type="ARBA" id="ARBA00023163"/>
    </source>
</evidence>
<comment type="caution">
    <text evidence="6">The sequence shown here is derived from an EMBL/GenBank/DDBJ whole genome shotgun (WGS) entry which is preliminary data.</text>
</comment>
<dbReference type="Gene3D" id="3.40.50.2300">
    <property type="match status" value="2"/>
</dbReference>
<dbReference type="GO" id="GO:0000976">
    <property type="term" value="F:transcription cis-regulatory region binding"/>
    <property type="evidence" value="ECO:0007669"/>
    <property type="project" value="TreeGrafter"/>
</dbReference>
<proteinExistence type="predicted"/>
<dbReference type="EMBL" id="BLPG01000001">
    <property type="protein sequence ID" value="GFJ93549.1"/>
    <property type="molecule type" value="Genomic_DNA"/>
</dbReference>
<keyword evidence="4" id="KW-0804">Transcription</keyword>
<keyword evidence="3" id="KW-0238">DNA-binding</keyword>
<evidence type="ECO:0000256" key="3">
    <source>
        <dbReference type="ARBA" id="ARBA00023125"/>
    </source>
</evidence>
<dbReference type="SUPFAM" id="SSF53822">
    <property type="entry name" value="Periplasmic binding protein-like I"/>
    <property type="match status" value="1"/>
</dbReference>
<evidence type="ECO:0000256" key="1">
    <source>
        <dbReference type="ARBA" id="ARBA00022491"/>
    </source>
</evidence>
<dbReference type="Proteomes" id="UP000482960">
    <property type="component" value="Unassembled WGS sequence"/>
</dbReference>